<gene>
    <name evidence="4" type="primary">Ccdc142</name>
    <name evidence="4" type="ORF">SYRPAR_R14356</name>
</gene>
<dbReference type="PANTHER" id="PTHR21436">
    <property type="entry name" value="COILED-COIL DOMAIN-CONTAINING PROTEIN 142"/>
    <property type="match status" value="1"/>
</dbReference>
<proteinExistence type="predicted"/>
<feature type="chain" id="PRO_5029463032" evidence="2">
    <location>
        <begin position="31"/>
        <end position="165"/>
    </location>
</feature>
<reference evidence="4 5" key="1">
    <citation type="submission" date="2019-09" db="EMBL/GenBank/DDBJ databases">
        <title>Bird 10,000 Genomes (B10K) Project - Family phase.</title>
        <authorList>
            <person name="Zhang G."/>
        </authorList>
    </citation>
    <scope>NUCLEOTIDE SEQUENCE [LARGE SCALE GENOMIC DNA]</scope>
    <source>
        <strain evidence="4">B10K-DU-003-42</strain>
        <tissue evidence="4">Mixed tissue sample</tissue>
    </source>
</reference>
<organism evidence="4 5">
    <name type="scientific">Syrrhaptes paradoxus</name>
    <name type="common">Pallas's sandgrouse</name>
    <dbReference type="NCBI Taxonomy" id="302527"/>
    <lineage>
        <taxon>Eukaryota</taxon>
        <taxon>Metazoa</taxon>
        <taxon>Chordata</taxon>
        <taxon>Craniata</taxon>
        <taxon>Vertebrata</taxon>
        <taxon>Euteleostomi</taxon>
        <taxon>Archelosauria</taxon>
        <taxon>Archosauria</taxon>
        <taxon>Dinosauria</taxon>
        <taxon>Saurischia</taxon>
        <taxon>Theropoda</taxon>
        <taxon>Coelurosauria</taxon>
        <taxon>Aves</taxon>
        <taxon>Neognathae</taxon>
        <taxon>Neoaves</taxon>
        <taxon>Columbimorphae</taxon>
        <taxon>Pterocliformes</taxon>
        <taxon>Pteroclidae</taxon>
        <taxon>Syrrhaptes</taxon>
    </lineage>
</organism>
<dbReference type="PANTHER" id="PTHR21436:SF2">
    <property type="entry name" value="COILED-COIL DOMAIN-CONTAINING PROTEIN 142"/>
    <property type="match status" value="1"/>
</dbReference>
<keyword evidence="2" id="KW-0732">Signal</keyword>
<evidence type="ECO:0000259" key="3">
    <source>
        <dbReference type="Pfam" id="PF14923"/>
    </source>
</evidence>
<evidence type="ECO:0000256" key="2">
    <source>
        <dbReference type="SAM" id="SignalP"/>
    </source>
</evidence>
<dbReference type="InterPro" id="IPR026700">
    <property type="entry name" value="CCDC142"/>
</dbReference>
<feature type="compositionally biased region" description="Pro residues" evidence="1">
    <location>
        <begin position="98"/>
        <end position="108"/>
    </location>
</feature>
<dbReference type="InterPro" id="IPR055350">
    <property type="entry name" value="CCDC142_C"/>
</dbReference>
<protein>
    <submittedName>
        <fullName evidence="4">CC142 protein</fullName>
    </submittedName>
</protein>
<dbReference type="Pfam" id="PF14923">
    <property type="entry name" value="CCDC142"/>
    <property type="match status" value="1"/>
</dbReference>
<accession>A0A7L3AXG6</accession>
<evidence type="ECO:0000313" key="4">
    <source>
        <dbReference type="EMBL" id="NXT24279.1"/>
    </source>
</evidence>
<feature type="non-terminal residue" evidence="4">
    <location>
        <position position="1"/>
    </location>
</feature>
<dbReference type="AlphaFoldDB" id="A0A7L3AXG6"/>
<sequence>PPGGPCPRLQVLGRCLALAHAACAWVTASARRFLAAWTLPQLLIVTQGDLQVRGRDPRVGGDLQVRGRDPRVGGDLQVRGQDPRVGGTCLGGQTPPRLMAPPPSPAQPSSPSAYARSAAQTVLGQVLQGARLLPRDAQAPTLARATTAFGEAWMDHILARRIKFR</sequence>
<feature type="domain" description="Coiled-coil protein 142 C-terminal" evidence="3">
    <location>
        <begin position="105"/>
        <end position="164"/>
    </location>
</feature>
<feature type="signal peptide" evidence="2">
    <location>
        <begin position="1"/>
        <end position="30"/>
    </location>
</feature>
<dbReference type="EMBL" id="VZTO01014752">
    <property type="protein sequence ID" value="NXT24279.1"/>
    <property type="molecule type" value="Genomic_DNA"/>
</dbReference>
<keyword evidence="5" id="KW-1185">Reference proteome</keyword>
<feature type="region of interest" description="Disordered" evidence="1">
    <location>
        <begin position="81"/>
        <end position="113"/>
    </location>
</feature>
<evidence type="ECO:0000256" key="1">
    <source>
        <dbReference type="SAM" id="MobiDB-lite"/>
    </source>
</evidence>
<dbReference type="Proteomes" id="UP000536260">
    <property type="component" value="Unassembled WGS sequence"/>
</dbReference>
<comment type="caution">
    <text evidence="4">The sequence shown here is derived from an EMBL/GenBank/DDBJ whole genome shotgun (WGS) entry which is preliminary data.</text>
</comment>
<feature type="non-terminal residue" evidence="4">
    <location>
        <position position="165"/>
    </location>
</feature>
<evidence type="ECO:0000313" key="5">
    <source>
        <dbReference type="Proteomes" id="UP000536260"/>
    </source>
</evidence>
<name>A0A7L3AXG6_9AVES</name>